<feature type="transmembrane region" description="Helical" evidence="8">
    <location>
        <begin position="755"/>
        <end position="777"/>
    </location>
</feature>
<dbReference type="GO" id="GO:0003677">
    <property type="term" value="F:DNA binding"/>
    <property type="evidence" value="ECO:0007669"/>
    <property type="project" value="UniProtKB-KW"/>
</dbReference>
<dbReference type="PROSITE" id="PS50808">
    <property type="entry name" value="ZF_BED"/>
    <property type="match status" value="1"/>
</dbReference>
<evidence type="ECO:0000256" key="4">
    <source>
        <dbReference type="ARBA" id="ARBA00022833"/>
    </source>
</evidence>
<dbReference type="EMBL" id="JAYMYQ010000011">
    <property type="protein sequence ID" value="KAK7305764.1"/>
    <property type="molecule type" value="Genomic_DNA"/>
</dbReference>
<dbReference type="SUPFAM" id="SSF53098">
    <property type="entry name" value="Ribonuclease H-like"/>
    <property type="match status" value="1"/>
</dbReference>
<keyword evidence="2" id="KW-0479">Metal-binding</keyword>
<evidence type="ECO:0000256" key="2">
    <source>
        <dbReference type="ARBA" id="ARBA00022723"/>
    </source>
</evidence>
<evidence type="ECO:0000256" key="6">
    <source>
        <dbReference type="ARBA" id="ARBA00023242"/>
    </source>
</evidence>
<dbReference type="Pfam" id="PF04937">
    <property type="entry name" value="DUF659"/>
    <property type="match status" value="1"/>
</dbReference>
<keyword evidence="8" id="KW-0472">Membrane</keyword>
<evidence type="ECO:0000313" key="11">
    <source>
        <dbReference type="Proteomes" id="UP001367508"/>
    </source>
</evidence>
<dbReference type="AlphaFoldDB" id="A0AAN9PPM8"/>
<dbReference type="PANTHER" id="PTHR32166">
    <property type="entry name" value="OSJNBA0013A04.12 PROTEIN"/>
    <property type="match status" value="1"/>
</dbReference>
<keyword evidence="5" id="KW-0238">DNA-binding</keyword>
<gene>
    <name evidence="10" type="ORF">VNO77_43675</name>
</gene>
<proteinExistence type="predicted"/>
<keyword evidence="4" id="KW-0862">Zinc</keyword>
<comment type="subcellular location">
    <subcellularLocation>
        <location evidence="1">Nucleus</location>
    </subcellularLocation>
</comment>
<evidence type="ECO:0000256" key="8">
    <source>
        <dbReference type="SAM" id="Phobius"/>
    </source>
</evidence>
<dbReference type="InterPro" id="IPR007021">
    <property type="entry name" value="DUF659"/>
</dbReference>
<dbReference type="Proteomes" id="UP001367508">
    <property type="component" value="Unassembled WGS sequence"/>
</dbReference>
<dbReference type="InterPro" id="IPR003656">
    <property type="entry name" value="Znf_BED"/>
</dbReference>
<dbReference type="Pfam" id="PF05699">
    <property type="entry name" value="Dimer_Tnp_hAT"/>
    <property type="match status" value="1"/>
</dbReference>
<organism evidence="10 11">
    <name type="scientific">Canavalia gladiata</name>
    <name type="common">Sword bean</name>
    <name type="synonym">Dolichos gladiatus</name>
    <dbReference type="NCBI Taxonomy" id="3824"/>
    <lineage>
        <taxon>Eukaryota</taxon>
        <taxon>Viridiplantae</taxon>
        <taxon>Streptophyta</taxon>
        <taxon>Embryophyta</taxon>
        <taxon>Tracheophyta</taxon>
        <taxon>Spermatophyta</taxon>
        <taxon>Magnoliopsida</taxon>
        <taxon>eudicotyledons</taxon>
        <taxon>Gunneridae</taxon>
        <taxon>Pentapetalae</taxon>
        <taxon>rosids</taxon>
        <taxon>fabids</taxon>
        <taxon>Fabales</taxon>
        <taxon>Fabaceae</taxon>
        <taxon>Papilionoideae</taxon>
        <taxon>50 kb inversion clade</taxon>
        <taxon>NPAAA clade</taxon>
        <taxon>indigoferoid/millettioid clade</taxon>
        <taxon>Phaseoleae</taxon>
        <taxon>Canavalia</taxon>
    </lineage>
</organism>
<dbReference type="InterPro" id="IPR012337">
    <property type="entry name" value="RNaseH-like_sf"/>
</dbReference>
<evidence type="ECO:0000256" key="5">
    <source>
        <dbReference type="ARBA" id="ARBA00023125"/>
    </source>
</evidence>
<keyword evidence="6" id="KW-0539">Nucleus</keyword>
<keyword evidence="11" id="KW-1185">Reference proteome</keyword>
<keyword evidence="8" id="KW-1133">Transmembrane helix</keyword>
<accession>A0AAN9PPM8</accession>
<feature type="domain" description="BED-type" evidence="9">
    <location>
        <begin position="13"/>
        <end position="71"/>
    </location>
</feature>
<name>A0AAN9PPM8_CANGL</name>
<sequence length="778" mass="88468">MGSNLEPVPITSQKHDPAWKHVQMFKNGDKVQLKCIYCLKMFKGGGIHRIKEHLACQKGNASTCSRVPHDVRLHMQQSLDGVVVKKRRKQKIEEEIMNVSPLATVVNTVSNQVDVNQGLQAIGVQNSVEHNASLVVNSGEGMSKNIERRKKIRASKNPVAIYANSEGVVGLEKNALFPKKMDNHIHMAIGRFLYDIGAPFDAVNSIYFQQMVEAIASRGPGFEYPSHHELRGWILKNSVEEVKNDIDRCKMTWGRTGCSILVDQWTTETGRILISFLAYCPEGIVFLKSLDATEISTSAEFLYELIKQVVEEVGVGQVLQVITSGEEQYAIAGRRLTDTFSTLYWSPSAAHCIDLILEDFGNLEWISAVIEQAKSITRFVYNYSAILNMVKRYTLGNDIVDPSFSRFATNFTTLKRMVDLKHNLQALVTSQEWADCPYSKKTAGLEMLDCLSNQTFWSSCDMIVRLTVPLLKVQRIAGSEMRPAMGYVYAGMYRAKEAIKKALVKREDYMVYWSIIHHRWERLWHHPLHAAGFYLNPKFFYSIQGDIQGEILSGMFDCIERLVPDTRVQDKIVKEINLYKSAAGDFGRKMAVRARDNLLPSEWWSTYGGGCPNLSRLAIRILSQTSSVLSCKRNQIPFEQIINTRNYIERQHLTDLVFVHCNLRLRQMFMSKEQDFSDPLSFDSISNVEDWIRPRDLYLEEYGNSDWMALDPSSVNTMLLRPLNDETEELGEGFDDQEIFSCVKDSEDENTGDKLLVTCTVFSFAVFLALLMCTALVN</sequence>
<evidence type="ECO:0000256" key="7">
    <source>
        <dbReference type="PROSITE-ProRule" id="PRU00027"/>
    </source>
</evidence>
<reference evidence="10 11" key="1">
    <citation type="submission" date="2024-01" db="EMBL/GenBank/DDBJ databases">
        <title>The genomes of 5 underutilized Papilionoideae crops provide insights into root nodulation and disease resistanc.</title>
        <authorList>
            <person name="Jiang F."/>
        </authorList>
    </citation>
    <scope>NUCLEOTIDE SEQUENCE [LARGE SCALE GENOMIC DNA]</scope>
    <source>
        <strain evidence="10">LVBAO_FW01</strain>
        <tissue evidence="10">Leaves</tissue>
    </source>
</reference>
<evidence type="ECO:0000313" key="10">
    <source>
        <dbReference type="EMBL" id="KAK7305764.1"/>
    </source>
</evidence>
<evidence type="ECO:0000256" key="1">
    <source>
        <dbReference type="ARBA" id="ARBA00004123"/>
    </source>
</evidence>
<dbReference type="PANTHER" id="PTHR32166:SF119">
    <property type="entry name" value="TRANSPOSON SUPERFAMILY, PUTATIVE-RELATED"/>
    <property type="match status" value="1"/>
</dbReference>
<dbReference type="GO" id="GO:0046983">
    <property type="term" value="F:protein dimerization activity"/>
    <property type="evidence" value="ECO:0007669"/>
    <property type="project" value="InterPro"/>
</dbReference>
<dbReference type="InterPro" id="IPR008906">
    <property type="entry name" value="HATC_C_dom"/>
</dbReference>
<dbReference type="GO" id="GO:0008270">
    <property type="term" value="F:zinc ion binding"/>
    <property type="evidence" value="ECO:0007669"/>
    <property type="project" value="UniProtKB-KW"/>
</dbReference>
<keyword evidence="8" id="KW-0812">Transmembrane</keyword>
<comment type="caution">
    <text evidence="10">The sequence shown here is derived from an EMBL/GenBank/DDBJ whole genome shotgun (WGS) entry which is preliminary data.</text>
</comment>
<protein>
    <recommendedName>
        <fullName evidence="9">BED-type domain-containing protein</fullName>
    </recommendedName>
</protein>
<evidence type="ECO:0000259" key="9">
    <source>
        <dbReference type="PROSITE" id="PS50808"/>
    </source>
</evidence>
<evidence type="ECO:0000256" key="3">
    <source>
        <dbReference type="ARBA" id="ARBA00022771"/>
    </source>
</evidence>
<keyword evidence="3 7" id="KW-0863">Zinc-finger</keyword>
<dbReference type="GO" id="GO:0005634">
    <property type="term" value="C:nucleus"/>
    <property type="evidence" value="ECO:0007669"/>
    <property type="project" value="UniProtKB-SubCell"/>
</dbReference>